<sequence length="344" mass="39774">MNGYNKEVRRNVLYNLEFQRLKENLKNDKCFYKNCEHKPIDSHVIQRGLLENSLAESNFVYAWTPQNVARGISQGEETFFEKMSIGKSGIFEGFCGDKGQSHDAKLFRSIEVDVEATSINHYVFLYSYRSLIYHLWLNTGLILSKDDKISKMLDNPVISDLVPQVKAIPSEISSFLQIDDELPKFKASKDIYEQYICDEGEIGEYCNDFFIKVLPLDGISIDFVTLGTRNYCGSNYPITLGVLPQYKDKPNLFFIVAHKADEANILIERLKGITIENLSEYCWLIQNLPIKWSTNTMLSPKLYKHLESTGELSQLQNFISSTEELDFNDYQNFNLINIFNEYSR</sequence>
<proteinExistence type="predicted"/>
<comment type="caution">
    <text evidence="1">The sequence shown here is derived from an EMBL/GenBank/DDBJ whole genome shotgun (WGS) entry which is preliminary data.</text>
</comment>
<reference evidence="1 2" key="1">
    <citation type="submission" date="2018-11" db="EMBL/GenBank/DDBJ databases">
        <title>Species Designations Belie Phenotypic and Genotypic Heterogeneity in Oral Streptococci.</title>
        <authorList>
            <person name="Velsko I."/>
        </authorList>
    </citation>
    <scope>NUCLEOTIDE SEQUENCE [LARGE SCALE GENOMIC DNA]</scope>
    <source>
        <strain evidence="1 2">BCC42</strain>
    </source>
</reference>
<name>A0AAX1Y9I8_STRSL</name>
<protein>
    <submittedName>
        <fullName evidence="1">Uncharacterized protein</fullName>
    </submittedName>
</protein>
<dbReference type="RefSeq" id="WP_073686649.1">
    <property type="nucleotide sequence ID" value="NZ_JAPVYL010000001.1"/>
</dbReference>
<dbReference type="EMBL" id="RJNF01000027">
    <property type="protein sequence ID" value="RSI54846.1"/>
    <property type="molecule type" value="Genomic_DNA"/>
</dbReference>
<evidence type="ECO:0000313" key="1">
    <source>
        <dbReference type="EMBL" id="RSI54846.1"/>
    </source>
</evidence>
<organism evidence="1 2">
    <name type="scientific">Streptococcus salivarius</name>
    <dbReference type="NCBI Taxonomy" id="1304"/>
    <lineage>
        <taxon>Bacteria</taxon>
        <taxon>Bacillati</taxon>
        <taxon>Bacillota</taxon>
        <taxon>Bacilli</taxon>
        <taxon>Lactobacillales</taxon>
        <taxon>Streptococcaceae</taxon>
        <taxon>Streptococcus</taxon>
    </lineage>
</organism>
<gene>
    <name evidence="1" type="ORF">D8867_08730</name>
</gene>
<dbReference type="AlphaFoldDB" id="A0AAX1Y9I8"/>
<evidence type="ECO:0000313" key="2">
    <source>
        <dbReference type="Proteomes" id="UP000273998"/>
    </source>
</evidence>
<accession>A0AAX1Y9I8</accession>
<dbReference type="Proteomes" id="UP000273998">
    <property type="component" value="Unassembled WGS sequence"/>
</dbReference>